<dbReference type="Proteomes" id="UP000275078">
    <property type="component" value="Unassembled WGS sequence"/>
</dbReference>
<dbReference type="EMBL" id="ML119773">
    <property type="protein sequence ID" value="RPA75041.1"/>
    <property type="molecule type" value="Genomic_DNA"/>
</dbReference>
<keyword evidence="2" id="KW-1185">Reference proteome</keyword>
<reference evidence="1 2" key="1">
    <citation type="journal article" date="2018" name="Nat. Ecol. Evol.">
        <title>Pezizomycetes genomes reveal the molecular basis of ectomycorrhizal truffle lifestyle.</title>
        <authorList>
            <person name="Murat C."/>
            <person name="Payen T."/>
            <person name="Noel B."/>
            <person name="Kuo A."/>
            <person name="Morin E."/>
            <person name="Chen J."/>
            <person name="Kohler A."/>
            <person name="Krizsan K."/>
            <person name="Balestrini R."/>
            <person name="Da Silva C."/>
            <person name="Montanini B."/>
            <person name="Hainaut M."/>
            <person name="Levati E."/>
            <person name="Barry K.W."/>
            <person name="Belfiori B."/>
            <person name="Cichocki N."/>
            <person name="Clum A."/>
            <person name="Dockter R.B."/>
            <person name="Fauchery L."/>
            <person name="Guy J."/>
            <person name="Iotti M."/>
            <person name="Le Tacon F."/>
            <person name="Lindquist E.A."/>
            <person name="Lipzen A."/>
            <person name="Malagnac F."/>
            <person name="Mello A."/>
            <person name="Molinier V."/>
            <person name="Miyauchi S."/>
            <person name="Poulain J."/>
            <person name="Riccioni C."/>
            <person name="Rubini A."/>
            <person name="Sitrit Y."/>
            <person name="Splivallo R."/>
            <person name="Traeger S."/>
            <person name="Wang M."/>
            <person name="Zifcakova L."/>
            <person name="Wipf D."/>
            <person name="Zambonelli A."/>
            <person name="Paolocci F."/>
            <person name="Nowrousian M."/>
            <person name="Ottonello S."/>
            <person name="Baldrian P."/>
            <person name="Spatafora J.W."/>
            <person name="Henrissat B."/>
            <person name="Nagy L.G."/>
            <person name="Aury J.M."/>
            <person name="Wincker P."/>
            <person name="Grigoriev I.V."/>
            <person name="Bonfante P."/>
            <person name="Martin F.M."/>
        </authorList>
    </citation>
    <scope>NUCLEOTIDE SEQUENCE [LARGE SCALE GENOMIC DNA]</scope>
    <source>
        <strain evidence="1 2">RN42</strain>
    </source>
</reference>
<gene>
    <name evidence="1" type="ORF">BJ508DRAFT_332497</name>
</gene>
<organism evidence="1 2">
    <name type="scientific">Ascobolus immersus RN42</name>
    <dbReference type="NCBI Taxonomy" id="1160509"/>
    <lineage>
        <taxon>Eukaryota</taxon>
        <taxon>Fungi</taxon>
        <taxon>Dikarya</taxon>
        <taxon>Ascomycota</taxon>
        <taxon>Pezizomycotina</taxon>
        <taxon>Pezizomycetes</taxon>
        <taxon>Pezizales</taxon>
        <taxon>Ascobolaceae</taxon>
        <taxon>Ascobolus</taxon>
    </lineage>
</organism>
<sequence length="359" mass="41859">MSDGQVDHRDPVQRANYLEAVRSYQYDESDMDFFDEIITGMDPEILASKLTPLFTATPVYTALEAFFSEASPTYIARKLFDSQEEDGYGVEFISPVLIGLDNGDFITSLVPVIEESIIFFATKLGPYCYQRWCEMEVEKGRWGGDDLRPALAAGPIPESNYWQSLTYFRKDERLNSEPYIQQRFLLPGETNCNLKGRWRRHLVRENLTSLIERSMKSYMGKLQMMMELGRGPDELDFVCFIQRRLILSFWCSDRFRSERTECLILKHLDEDTVAHKQVVDGVNAATFIRYYEEKFGKKGVIVCDTKTNAYLWQRDNKLHYGELQREYLALTKRYNELLDAGYGHLSSLEAYFVTRRESF</sequence>
<dbReference type="AlphaFoldDB" id="A0A3N4HSQ3"/>
<evidence type="ECO:0000313" key="2">
    <source>
        <dbReference type="Proteomes" id="UP000275078"/>
    </source>
</evidence>
<evidence type="ECO:0000313" key="1">
    <source>
        <dbReference type="EMBL" id="RPA75041.1"/>
    </source>
</evidence>
<name>A0A3N4HSQ3_ASCIM</name>
<protein>
    <submittedName>
        <fullName evidence="1">Uncharacterized protein</fullName>
    </submittedName>
</protein>
<accession>A0A3N4HSQ3</accession>
<proteinExistence type="predicted"/>